<evidence type="ECO:0000313" key="3">
    <source>
        <dbReference type="EMBL" id="CAH1106775.1"/>
    </source>
</evidence>
<accession>A0A9P0GEE3</accession>
<dbReference type="Gene3D" id="1.10.150.50">
    <property type="entry name" value="Transcription Factor, Ets-1"/>
    <property type="match status" value="1"/>
</dbReference>
<dbReference type="OrthoDB" id="774951at2759"/>
<dbReference type="InterPro" id="IPR013761">
    <property type="entry name" value="SAM/pointed_sf"/>
</dbReference>
<dbReference type="AlphaFoldDB" id="A0A9P0GEE3"/>
<feature type="region of interest" description="Disordered" evidence="1">
    <location>
        <begin position="113"/>
        <end position="135"/>
    </location>
</feature>
<dbReference type="EMBL" id="OV651814">
    <property type="protein sequence ID" value="CAH1106775.1"/>
    <property type="molecule type" value="Genomic_DNA"/>
</dbReference>
<name>A0A9P0GEE3_9CUCU</name>
<dbReference type="InterPro" id="IPR025561">
    <property type="entry name" value="KSR_SAM-like_dom"/>
</dbReference>
<sequence>MFSEQLVLKLKLKNGCDEHIPSLTQWLQVVGLEKPSILSLCQRISSVEELQEKSDHELKYILSDKGSKPEEFTKLCRALHNLKKYVGKLKRGDNDCNDTSDLHWDSWVPDHHHQVKTGLSPRPGRSRAARTSVPSEESLGLINNINRGGAIIPPSSSVSSIDTLNAQCNVLGPPLTPPGQGRGKVRTKEILRNSVANIPSYGSDNGLQTTRHVLNQILDDFPAPVCHEVL</sequence>
<protein>
    <recommendedName>
        <fullName evidence="2">Kinase suppressor of RAS SAM-like domain-containing protein</fullName>
    </recommendedName>
</protein>
<evidence type="ECO:0000313" key="4">
    <source>
        <dbReference type="Proteomes" id="UP001153636"/>
    </source>
</evidence>
<organism evidence="3 4">
    <name type="scientific">Psylliodes chrysocephalus</name>
    <dbReference type="NCBI Taxonomy" id="3402493"/>
    <lineage>
        <taxon>Eukaryota</taxon>
        <taxon>Metazoa</taxon>
        <taxon>Ecdysozoa</taxon>
        <taxon>Arthropoda</taxon>
        <taxon>Hexapoda</taxon>
        <taxon>Insecta</taxon>
        <taxon>Pterygota</taxon>
        <taxon>Neoptera</taxon>
        <taxon>Endopterygota</taxon>
        <taxon>Coleoptera</taxon>
        <taxon>Polyphaga</taxon>
        <taxon>Cucujiformia</taxon>
        <taxon>Chrysomeloidea</taxon>
        <taxon>Chrysomelidae</taxon>
        <taxon>Galerucinae</taxon>
        <taxon>Alticini</taxon>
        <taxon>Psylliodes</taxon>
    </lineage>
</organism>
<evidence type="ECO:0000256" key="1">
    <source>
        <dbReference type="SAM" id="MobiDB-lite"/>
    </source>
</evidence>
<evidence type="ECO:0000259" key="2">
    <source>
        <dbReference type="Pfam" id="PF13543"/>
    </source>
</evidence>
<reference evidence="3" key="1">
    <citation type="submission" date="2022-01" db="EMBL/GenBank/DDBJ databases">
        <authorList>
            <person name="King R."/>
        </authorList>
    </citation>
    <scope>NUCLEOTIDE SEQUENCE</scope>
</reference>
<dbReference type="Pfam" id="PF13543">
    <property type="entry name" value="SAM_KSR1"/>
    <property type="match status" value="1"/>
</dbReference>
<gene>
    <name evidence="3" type="ORF">PSYICH_LOCUS7759</name>
</gene>
<proteinExistence type="predicted"/>
<keyword evidence="4" id="KW-1185">Reference proteome</keyword>
<feature type="domain" description="Kinase suppressor of RAS SAM-like" evidence="2">
    <location>
        <begin position="19"/>
        <end position="83"/>
    </location>
</feature>
<dbReference type="Proteomes" id="UP001153636">
    <property type="component" value="Chromosome 2"/>
</dbReference>